<keyword evidence="9" id="KW-1185">Reference proteome</keyword>
<dbReference type="GO" id="GO:0016787">
    <property type="term" value="F:hydrolase activity"/>
    <property type="evidence" value="ECO:0007669"/>
    <property type="project" value="UniProtKB-KW"/>
</dbReference>
<dbReference type="GO" id="GO:1902975">
    <property type="term" value="P:mitotic DNA replication initiation"/>
    <property type="evidence" value="ECO:0007669"/>
    <property type="project" value="TreeGrafter"/>
</dbReference>
<dbReference type="Gene3D" id="3.40.50.300">
    <property type="entry name" value="P-loop containing nucleotide triphosphate hydrolases"/>
    <property type="match status" value="1"/>
</dbReference>
<dbReference type="InterPro" id="IPR001208">
    <property type="entry name" value="MCM_dom"/>
</dbReference>
<keyword evidence="3" id="KW-0547">Nucleotide-binding</keyword>
<keyword evidence="5" id="KW-0347">Helicase</keyword>
<dbReference type="GO" id="GO:0006271">
    <property type="term" value="P:DNA strand elongation involved in DNA replication"/>
    <property type="evidence" value="ECO:0007669"/>
    <property type="project" value="TreeGrafter"/>
</dbReference>
<accession>A0AAV0WB51</accession>
<dbReference type="PROSITE" id="PS50051">
    <property type="entry name" value="MCM_2"/>
    <property type="match status" value="1"/>
</dbReference>
<gene>
    <name evidence="8" type="ORF">MEUPH1_LOCUS9205</name>
</gene>
<dbReference type="PANTHER" id="PTHR11630:SF46">
    <property type="entry name" value="DNA REPLICATION LICENSING FACTOR MCM3-RELATED"/>
    <property type="match status" value="1"/>
</dbReference>
<dbReference type="Pfam" id="PF14551">
    <property type="entry name" value="MCM_N"/>
    <property type="match status" value="1"/>
</dbReference>
<protein>
    <recommendedName>
        <fullName evidence="1">DNA helicase</fullName>
        <ecNumber evidence="1">3.6.4.12</ecNumber>
    </recommendedName>
</protein>
<dbReference type="SMART" id="SM00350">
    <property type="entry name" value="MCM"/>
    <property type="match status" value="1"/>
</dbReference>
<reference evidence="8 9" key="1">
    <citation type="submission" date="2023-01" db="EMBL/GenBank/DDBJ databases">
        <authorList>
            <person name="Whitehead M."/>
        </authorList>
    </citation>
    <scope>NUCLEOTIDE SEQUENCE [LARGE SCALE GENOMIC DNA]</scope>
</reference>
<dbReference type="GO" id="GO:0005524">
    <property type="term" value="F:ATP binding"/>
    <property type="evidence" value="ECO:0007669"/>
    <property type="project" value="UniProtKB-KW"/>
</dbReference>
<evidence type="ECO:0000256" key="4">
    <source>
        <dbReference type="ARBA" id="ARBA00022801"/>
    </source>
</evidence>
<keyword evidence="2" id="KW-0235">DNA replication</keyword>
<evidence type="ECO:0000256" key="6">
    <source>
        <dbReference type="ARBA" id="ARBA00022840"/>
    </source>
</evidence>
<dbReference type="GO" id="GO:0042555">
    <property type="term" value="C:MCM complex"/>
    <property type="evidence" value="ECO:0007669"/>
    <property type="project" value="TreeGrafter"/>
</dbReference>
<dbReference type="Gene3D" id="2.40.50.140">
    <property type="entry name" value="Nucleic acid-binding proteins"/>
    <property type="match status" value="1"/>
</dbReference>
<dbReference type="Pfam" id="PF17207">
    <property type="entry name" value="MCM_OB"/>
    <property type="match status" value="1"/>
</dbReference>
<dbReference type="SUPFAM" id="SSF50249">
    <property type="entry name" value="Nucleic acid-binding proteins"/>
    <property type="match status" value="1"/>
</dbReference>
<keyword evidence="4" id="KW-0378">Hydrolase</keyword>
<feature type="domain" description="MCM C-terminal AAA(+) ATPase" evidence="7">
    <location>
        <begin position="268"/>
        <end position="363"/>
    </location>
</feature>
<evidence type="ECO:0000256" key="3">
    <source>
        <dbReference type="ARBA" id="ARBA00022741"/>
    </source>
</evidence>
<dbReference type="InterPro" id="IPR031327">
    <property type="entry name" value="MCM"/>
</dbReference>
<dbReference type="InterPro" id="IPR033762">
    <property type="entry name" value="MCM_OB"/>
</dbReference>
<evidence type="ECO:0000259" key="7">
    <source>
        <dbReference type="PROSITE" id="PS50051"/>
    </source>
</evidence>
<dbReference type="InterPro" id="IPR027925">
    <property type="entry name" value="MCM_N"/>
</dbReference>
<dbReference type="Proteomes" id="UP001160148">
    <property type="component" value="Unassembled WGS sequence"/>
</dbReference>
<evidence type="ECO:0000313" key="9">
    <source>
        <dbReference type="Proteomes" id="UP001160148"/>
    </source>
</evidence>
<dbReference type="Gene3D" id="3.30.1640.10">
    <property type="entry name" value="mini-chromosome maintenance (MCM) complex, chain A, domain 1"/>
    <property type="match status" value="1"/>
</dbReference>
<dbReference type="PANTHER" id="PTHR11630">
    <property type="entry name" value="DNA REPLICATION LICENSING FACTOR MCM FAMILY MEMBER"/>
    <property type="match status" value="1"/>
</dbReference>
<dbReference type="EMBL" id="CARXXK010000002">
    <property type="protein sequence ID" value="CAI6353032.1"/>
    <property type="molecule type" value="Genomic_DNA"/>
</dbReference>
<proteinExistence type="predicted"/>
<dbReference type="GO" id="GO:0000727">
    <property type="term" value="P:double-strand break repair via break-induced replication"/>
    <property type="evidence" value="ECO:0007669"/>
    <property type="project" value="TreeGrafter"/>
</dbReference>
<evidence type="ECO:0000256" key="5">
    <source>
        <dbReference type="ARBA" id="ARBA00022806"/>
    </source>
</evidence>
<name>A0AAV0WB51_9HEMI</name>
<evidence type="ECO:0000313" key="8">
    <source>
        <dbReference type="EMBL" id="CAI6353032.1"/>
    </source>
</evidence>
<sequence>MSTNVYYKKMNRMIRENERRLLIDLDDVRKYNIYNSKQLLTNFMQEEVSLKLAIKECVKNIDATYANKYNEFFVGFYGAFGANHVTPRTLNCKFLGRLVCLEGFVTLRSEMKSVLVKSVHYCPTTKKMHEHIYTDPLSNSNSFDSASSEFTYPINDNEGNRLETEFGLSVFKDRQTLVIQESTEKSPPGQFARTVEVIVEHDLVDVCRPGYKIMIIGNYRPFLPPSGSIFFKTLIIANTIIMKNANFTVERSDITKCRNLLNIEKNNIFDLLVNSVAPSIHGNIQIKRAILCLLLGGVETTLPNNSRIRGDIHVLLIGDPSIAKSQFLRWVLNAAPYAVSTTGRGSTGVGLTFFLLLFTYTKS</sequence>
<dbReference type="GO" id="GO:0005634">
    <property type="term" value="C:nucleus"/>
    <property type="evidence" value="ECO:0007669"/>
    <property type="project" value="TreeGrafter"/>
</dbReference>
<organism evidence="8 9">
    <name type="scientific">Macrosiphum euphorbiae</name>
    <name type="common">potato aphid</name>
    <dbReference type="NCBI Taxonomy" id="13131"/>
    <lineage>
        <taxon>Eukaryota</taxon>
        <taxon>Metazoa</taxon>
        <taxon>Ecdysozoa</taxon>
        <taxon>Arthropoda</taxon>
        <taxon>Hexapoda</taxon>
        <taxon>Insecta</taxon>
        <taxon>Pterygota</taxon>
        <taxon>Neoptera</taxon>
        <taxon>Paraneoptera</taxon>
        <taxon>Hemiptera</taxon>
        <taxon>Sternorrhyncha</taxon>
        <taxon>Aphidomorpha</taxon>
        <taxon>Aphidoidea</taxon>
        <taxon>Aphididae</taxon>
        <taxon>Macrosiphini</taxon>
        <taxon>Macrosiphum</taxon>
    </lineage>
</organism>
<comment type="caution">
    <text evidence="8">The sequence shown here is derived from an EMBL/GenBank/DDBJ whole genome shotgun (WGS) entry which is preliminary data.</text>
</comment>
<dbReference type="EC" id="3.6.4.12" evidence="1"/>
<dbReference type="InterPro" id="IPR027417">
    <property type="entry name" value="P-loop_NTPase"/>
</dbReference>
<dbReference type="Pfam" id="PF00493">
    <property type="entry name" value="MCM"/>
    <property type="match status" value="1"/>
</dbReference>
<evidence type="ECO:0000256" key="2">
    <source>
        <dbReference type="ARBA" id="ARBA00022705"/>
    </source>
</evidence>
<dbReference type="InterPro" id="IPR012340">
    <property type="entry name" value="NA-bd_OB-fold"/>
</dbReference>
<dbReference type="GO" id="GO:0003697">
    <property type="term" value="F:single-stranded DNA binding"/>
    <property type="evidence" value="ECO:0007669"/>
    <property type="project" value="TreeGrafter"/>
</dbReference>
<dbReference type="AlphaFoldDB" id="A0AAV0WB51"/>
<evidence type="ECO:0000256" key="1">
    <source>
        <dbReference type="ARBA" id="ARBA00012551"/>
    </source>
</evidence>
<dbReference type="Gene3D" id="2.20.28.10">
    <property type="match status" value="1"/>
</dbReference>
<dbReference type="GO" id="GO:0017116">
    <property type="term" value="F:single-stranded DNA helicase activity"/>
    <property type="evidence" value="ECO:0007669"/>
    <property type="project" value="TreeGrafter"/>
</dbReference>
<keyword evidence="6" id="KW-0067">ATP-binding</keyword>